<dbReference type="Pfam" id="PF13424">
    <property type="entry name" value="TPR_12"/>
    <property type="match status" value="3"/>
</dbReference>
<dbReference type="PRINTS" id="PR00364">
    <property type="entry name" value="DISEASERSIST"/>
</dbReference>
<sequence>MELQLLGPVGLRVSGRRVELGSDKERALLASLALESGRPVALDALVDRLWDGDPPPQARANIHTYVSRVRRRLRLIGPSAEGAPRIVNRAHTYTLETASGTVDWHRFNLLVTRAGGSVSRGEDERAAGLLEEAERLWQGEALAGLPGLWAETVRRMLGERRLAATVSRMASLLRLGRFAEPAAELSALLDRHPGDETLAGQLMLAFYGADRYTEALRVHQEIRHHLMAQFGSRPGPELTRIHSGILDRVPIADLVRDSKPSHHTAPPSRAPFDGISRAAPRSPRNLPHQPPLVGRRTELEALRSAAEAAAQGGTAVTLESVSTISGMAGVGKTAVAVYGAHQFAELFPDAQLYLDLGGHAPDGSPVEPEAALATLLRLLGTPAHTIPLELEGRTALWRTMLADRRVVIVLDDAASSRQVRPLLPGGSSSLTIITSRRHLTGLPLTRHILLDVLPDHDAIALFREFAGAERTEDFGELTRIVRLCGCLALAIELVASRFRAHPSWTLTTLADRLARPEGRLDEIRDADQDVTRVFDVMYHTLSAEDRATFRRLSLHPGQDFTAEAAAALLDLPRTATERMLESLLASHLVREPTPDRYQYHDLLREYARSKALAEDGEPERSAALRRLIDFYTAAVHHADRIAHPRRLRTRLPDGLPQNQVPHWPDARAARAWLTAERANLMAVEALARRHGRPGTAAALAYAMTGLLDMECLWSEAETVLRPAVDHWSEVDDLTALCRALSQLSALHAHTGRYQEAAETGDRALRIARSVQDTDAEAEALRVLGTLHWHLGEHRTALVLFQKAFGLTATSGDPWERARGYNNIAVTLLFLGEHERAREHFEEALSGFEEAGDYTSLGKALNNLGDLFTRAGDLKSARRAFQKSLRFLEEAGSRHDRATVRGGLADALTESGDTNTAMALYQETLLEFRTVGDRKSQADTLIGMGDAHRRAGNTAQAVRHLTDALGIARDLGATHQEAQARRRLGQAYLAMGHLSSASDHLQAAVSLADRMQDMDEAVQAQRSLAEVLLASGDVVAARTLLRRTFEMTRTRNPAEAAAISERLAGIGGATELLK</sequence>
<keyword evidence="5" id="KW-0804">Transcription</keyword>
<dbReference type="SMART" id="SM00862">
    <property type="entry name" value="Trans_reg_C"/>
    <property type="match status" value="1"/>
</dbReference>
<keyword evidence="11" id="KW-1185">Reference proteome</keyword>
<evidence type="ECO:0000256" key="7">
    <source>
        <dbReference type="PROSITE-ProRule" id="PRU01091"/>
    </source>
</evidence>
<dbReference type="PROSITE" id="PS50005">
    <property type="entry name" value="TPR"/>
    <property type="match status" value="3"/>
</dbReference>
<evidence type="ECO:0000256" key="3">
    <source>
        <dbReference type="ARBA" id="ARBA00023015"/>
    </source>
</evidence>
<dbReference type="InterPro" id="IPR036388">
    <property type="entry name" value="WH-like_DNA-bd_sf"/>
</dbReference>
<dbReference type="GO" id="GO:0006355">
    <property type="term" value="P:regulation of DNA-templated transcription"/>
    <property type="evidence" value="ECO:0007669"/>
    <property type="project" value="InterPro"/>
</dbReference>
<dbReference type="InterPro" id="IPR019734">
    <property type="entry name" value="TPR_rpt"/>
</dbReference>
<dbReference type="InterPro" id="IPR011990">
    <property type="entry name" value="TPR-like_helical_dom_sf"/>
</dbReference>
<keyword evidence="6" id="KW-0802">TPR repeat</keyword>
<dbReference type="GO" id="GO:0000160">
    <property type="term" value="P:phosphorelay signal transduction system"/>
    <property type="evidence" value="ECO:0007669"/>
    <property type="project" value="UniProtKB-KW"/>
</dbReference>
<dbReference type="EMBL" id="BMSL01000014">
    <property type="protein sequence ID" value="GGS50378.1"/>
    <property type="molecule type" value="Genomic_DNA"/>
</dbReference>
<dbReference type="SMART" id="SM01043">
    <property type="entry name" value="BTAD"/>
    <property type="match status" value="1"/>
</dbReference>
<dbReference type="InterPro" id="IPR001867">
    <property type="entry name" value="OmpR/PhoB-type_DNA-bd"/>
</dbReference>
<dbReference type="InterPro" id="IPR005158">
    <property type="entry name" value="BTAD"/>
</dbReference>
<dbReference type="PROSITE" id="PS51755">
    <property type="entry name" value="OMPR_PHOB"/>
    <property type="match status" value="1"/>
</dbReference>
<evidence type="ECO:0000256" key="5">
    <source>
        <dbReference type="ARBA" id="ARBA00023163"/>
    </source>
</evidence>
<keyword evidence="3" id="KW-0805">Transcription regulation</keyword>
<evidence type="ECO:0000313" key="10">
    <source>
        <dbReference type="EMBL" id="GGS50378.1"/>
    </source>
</evidence>
<keyword evidence="2" id="KW-0902">Two-component regulatory system</keyword>
<evidence type="ECO:0000256" key="8">
    <source>
        <dbReference type="SAM" id="MobiDB-lite"/>
    </source>
</evidence>
<dbReference type="AlphaFoldDB" id="A0A918GNY8"/>
<feature type="domain" description="OmpR/PhoB-type" evidence="9">
    <location>
        <begin position="1"/>
        <end position="97"/>
    </location>
</feature>
<name>A0A918GNY8_STRGD</name>
<feature type="repeat" description="TPR" evidence="6">
    <location>
        <begin position="857"/>
        <end position="890"/>
    </location>
</feature>
<evidence type="ECO:0000256" key="1">
    <source>
        <dbReference type="ARBA" id="ARBA00005820"/>
    </source>
</evidence>
<comment type="similarity">
    <text evidence="1">Belongs to the AfsR/DnrI/RedD regulatory family.</text>
</comment>
<gene>
    <name evidence="10" type="ORF">GCM10010238_44870</name>
</gene>
<dbReference type="Pfam" id="PF03704">
    <property type="entry name" value="BTAD"/>
    <property type="match status" value="1"/>
</dbReference>
<evidence type="ECO:0000313" key="11">
    <source>
        <dbReference type="Proteomes" id="UP000653493"/>
    </source>
</evidence>
<protein>
    <submittedName>
        <fullName evidence="10">SARP family transcriptional regulator</fullName>
    </submittedName>
</protein>
<dbReference type="Proteomes" id="UP000653493">
    <property type="component" value="Unassembled WGS sequence"/>
</dbReference>
<feature type="repeat" description="TPR" evidence="6">
    <location>
        <begin position="977"/>
        <end position="1010"/>
    </location>
</feature>
<dbReference type="PANTHER" id="PTHR35807">
    <property type="entry name" value="TRANSCRIPTIONAL REGULATOR REDD-RELATED"/>
    <property type="match status" value="1"/>
</dbReference>
<feature type="DNA-binding region" description="OmpR/PhoB-type" evidence="7">
    <location>
        <begin position="1"/>
        <end position="97"/>
    </location>
</feature>
<feature type="region of interest" description="Disordered" evidence="8">
    <location>
        <begin position="257"/>
        <end position="292"/>
    </location>
</feature>
<dbReference type="InterPro" id="IPR016032">
    <property type="entry name" value="Sig_transdc_resp-reg_C-effctor"/>
</dbReference>
<dbReference type="Gene3D" id="1.10.10.10">
    <property type="entry name" value="Winged helix-like DNA-binding domain superfamily/Winged helix DNA-binding domain"/>
    <property type="match status" value="1"/>
</dbReference>
<dbReference type="PANTHER" id="PTHR35807:SF1">
    <property type="entry name" value="TRANSCRIPTIONAL REGULATOR REDD"/>
    <property type="match status" value="1"/>
</dbReference>
<evidence type="ECO:0000256" key="2">
    <source>
        <dbReference type="ARBA" id="ARBA00023012"/>
    </source>
</evidence>
<evidence type="ECO:0000259" key="9">
    <source>
        <dbReference type="PROSITE" id="PS51755"/>
    </source>
</evidence>
<dbReference type="SUPFAM" id="SSF52540">
    <property type="entry name" value="P-loop containing nucleoside triphosphate hydrolases"/>
    <property type="match status" value="1"/>
</dbReference>
<dbReference type="InterPro" id="IPR051677">
    <property type="entry name" value="AfsR-DnrI-RedD_regulator"/>
</dbReference>
<dbReference type="GO" id="GO:0003677">
    <property type="term" value="F:DNA binding"/>
    <property type="evidence" value="ECO:0007669"/>
    <property type="project" value="UniProtKB-UniRule"/>
</dbReference>
<keyword evidence="4 7" id="KW-0238">DNA-binding</keyword>
<dbReference type="Pfam" id="PF00486">
    <property type="entry name" value="Trans_reg_C"/>
    <property type="match status" value="1"/>
</dbReference>
<dbReference type="SMART" id="SM00028">
    <property type="entry name" value="TPR"/>
    <property type="match status" value="7"/>
</dbReference>
<feature type="repeat" description="TPR" evidence="6">
    <location>
        <begin position="777"/>
        <end position="810"/>
    </location>
</feature>
<dbReference type="Gene3D" id="1.25.40.10">
    <property type="entry name" value="Tetratricopeptide repeat domain"/>
    <property type="match status" value="3"/>
</dbReference>
<dbReference type="InterPro" id="IPR027417">
    <property type="entry name" value="P-loop_NTPase"/>
</dbReference>
<dbReference type="CDD" id="cd15831">
    <property type="entry name" value="BTAD"/>
    <property type="match status" value="1"/>
</dbReference>
<proteinExistence type="inferred from homology"/>
<reference evidence="10" key="2">
    <citation type="submission" date="2020-09" db="EMBL/GenBank/DDBJ databases">
        <authorList>
            <person name="Sun Q."/>
            <person name="Ohkuma M."/>
        </authorList>
    </citation>
    <scope>NUCLEOTIDE SEQUENCE</scope>
    <source>
        <strain evidence="10">JCM 4234</strain>
    </source>
</reference>
<dbReference type="Gene3D" id="3.40.50.300">
    <property type="entry name" value="P-loop containing nucleotide triphosphate hydrolases"/>
    <property type="match status" value="1"/>
</dbReference>
<organism evidence="10 11">
    <name type="scientific">Streptomyces griseoviridis</name>
    <dbReference type="NCBI Taxonomy" id="45398"/>
    <lineage>
        <taxon>Bacteria</taxon>
        <taxon>Bacillati</taxon>
        <taxon>Actinomycetota</taxon>
        <taxon>Actinomycetes</taxon>
        <taxon>Kitasatosporales</taxon>
        <taxon>Streptomycetaceae</taxon>
        <taxon>Streptomyces</taxon>
    </lineage>
</organism>
<dbReference type="SUPFAM" id="SSF48452">
    <property type="entry name" value="TPR-like"/>
    <property type="match status" value="3"/>
</dbReference>
<evidence type="ECO:0000256" key="4">
    <source>
        <dbReference type="ARBA" id="ARBA00023125"/>
    </source>
</evidence>
<dbReference type="SUPFAM" id="SSF46894">
    <property type="entry name" value="C-terminal effector domain of the bipartite response regulators"/>
    <property type="match status" value="1"/>
</dbReference>
<evidence type="ECO:0000256" key="6">
    <source>
        <dbReference type="PROSITE-ProRule" id="PRU00339"/>
    </source>
</evidence>
<comment type="caution">
    <text evidence="10">The sequence shown here is derived from an EMBL/GenBank/DDBJ whole genome shotgun (WGS) entry which is preliminary data.</text>
</comment>
<reference evidence="10" key="1">
    <citation type="journal article" date="2014" name="Int. J. Syst. Evol. Microbiol.">
        <title>Complete genome sequence of Corynebacterium casei LMG S-19264T (=DSM 44701T), isolated from a smear-ripened cheese.</title>
        <authorList>
            <consortium name="US DOE Joint Genome Institute (JGI-PGF)"/>
            <person name="Walter F."/>
            <person name="Albersmeier A."/>
            <person name="Kalinowski J."/>
            <person name="Ruckert C."/>
        </authorList>
    </citation>
    <scope>NUCLEOTIDE SEQUENCE</scope>
    <source>
        <strain evidence="10">JCM 4234</strain>
    </source>
</reference>
<accession>A0A918GNY8</accession>